<dbReference type="GO" id="GO:0016491">
    <property type="term" value="F:oxidoreductase activity"/>
    <property type="evidence" value="ECO:0007669"/>
    <property type="project" value="UniProtKB-KW"/>
</dbReference>
<evidence type="ECO:0000256" key="2">
    <source>
        <dbReference type="ARBA" id="ARBA00023002"/>
    </source>
</evidence>
<accession>A0A9P8VMP3</accession>
<gene>
    <name evidence="5" type="ORF">B0T10DRAFT_611823</name>
</gene>
<protein>
    <submittedName>
        <fullName evidence="5">NAD-binding Rossmann fold oxidoreductase family protein</fullName>
    </submittedName>
</protein>
<dbReference type="Gene3D" id="3.40.50.720">
    <property type="entry name" value="NAD(P)-binding Rossmann-like Domain"/>
    <property type="match status" value="1"/>
</dbReference>
<dbReference type="SUPFAM" id="SSF51735">
    <property type="entry name" value="NAD(P)-binding Rossmann-fold domains"/>
    <property type="match status" value="1"/>
</dbReference>
<keyword evidence="6" id="KW-1185">Reference proteome</keyword>
<dbReference type="SUPFAM" id="SSF55347">
    <property type="entry name" value="Glyceraldehyde-3-phosphate dehydrogenase-like, C-terminal domain"/>
    <property type="match status" value="1"/>
</dbReference>
<sequence length="358" mass="39489">MNTLRKLNVGVVGIGRMGQRHATNVLHHTPRANLVCACSPAEADLIWGEHHLSPHGVKLFKSIEEMLEVPGLQAVIIASVSGLHMSHTLAALAKGIHVLCEKPVCSSLTELEDLIKRVEAKPDTKLMVGFTRRFDESYLDAMSKMQQGKIGQPTVIRSQACEKADTSPFYKQYLRSSGGIFLDAIIHDIDLALLFFGEESQPKSVSAAGVAALHTELSEAGDADNAVGICEFWDGKIAFFYNSRMAAHGYDNMTEIFGTKGKLSVNLVPRQNRVEMCDDEGYIKTAPTPSWYDRYEKAFVIELVSWVDALLDGKPIPIPLRSALTGLAIADALQESLRTGRRINFDRDGKRKDFETCI</sequence>
<evidence type="ECO:0000256" key="1">
    <source>
        <dbReference type="ARBA" id="ARBA00010928"/>
    </source>
</evidence>
<evidence type="ECO:0000313" key="5">
    <source>
        <dbReference type="EMBL" id="KAH6867525.1"/>
    </source>
</evidence>
<organism evidence="5 6">
    <name type="scientific">Thelonectria olida</name>
    <dbReference type="NCBI Taxonomy" id="1576542"/>
    <lineage>
        <taxon>Eukaryota</taxon>
        <taxon>Fungi</taxon>
        <taxon>Dikarya</taxon>
        <taxon>Ascomycota</taxon>
        <taxon>Pezizomycotina</taxon>
        <taxon>Sordariomycetes</taxon>
        <taxon>Hypocreomycetidae</taxon>
        <taxon>Hypocreales</taxon>
        <taxon>Nectriaceae</taxon>
        <taxon>Thelonectria</taxon>
    </lineage>
</organism>
<dbReference type="InterPro" id="IPR055170">
    <property type="entry name" value="GFO_IDH_MocA-like_dom"/>
</dbReference>
<dbReference type="PANTHER" id="PTHR42840">
    <property type="entry name" value="NAD(P)-BINDING ROSSMANN-FOLD SUPERFAMILY PROTEIN-RELATED"/>
    <property type="match status" value="1"/>
</dbReference>
<feature type="domain" description="Gfo/Idh/MocA-like oxidoreductase N-terminal" evidence="3">
    <location>
        <begin position="7"/>
        <end position="130"/>
    </location>
</feature>
<feature type="domain" description="GFO/IDH/MocA-like oxidoreductase" evidence="4">
    <location>
        <begin position="142"/>
        <end position="263"/>
    </location>
</feature>
<comment type="caution">
    <text evidence="5">The sequence shown here is derived from an EMBL/GenBank/DDBJ whole genome shotgun (WGS) entry which is preliminary data.</text>
</comment>
<dbReference type="Gene3D" id="3.30.360.10">
    <property type="entry name" value="Dihydrodipicolinate Reductase, domain 2"/>
    <property type="match status" value="1"/>
</dbReference>
<evidence type="ECO:0000259" key="3">
    <source>
        <dbReference type="Pfam" id="PF01408"/>
    </source>
</evidence>
<keyword evidence="2" id="KW-0560">Oxidoreductase</keyword>
<dbReference type="EMBL" id="JAGPYM010000099">
    <property type="protein sequence ID" value="KAH6867525.1"/>
    <property type="molecule type" value="Genomic_DNA"/>
</dbReference>
<dbReference type="GO" id="GO:0000166">
    <property type="term" value="F:nucleotide binding"/>
    <property type="evidence" value="ECO:0007669"/>
    <property type="project" value="InterPro"/>
</dbReference>
<dbReference type="PANTHER" id="PTHR42840:SF3">
    <property type="entry name" value="BINDING ROSSMANN FOLD OXIDOREDUCTASE, PUTATIVE (AFU_ORTHOLOGUE AFUA_2G10240)-RELATED"/>
    <property type="match status" value="1"/>
</dbReference>
<dbReference type="GO" id="GO:0005737">
    <property type="term" value="C:cytoplasm"/>
    <property type="evidence" value="ECO:0007669"/>
    <property type="project" value="TreeGrafter"/>
</dbReference>
<dbReference type="InterPro" id="IPR036291">
    <property type="entry name" value="NAD(P)-bd_dom_sf"/>
</dbReference>
<evidence type="ECO:0000313" key="6">
    <source>
        <dbReference type="Proteomes" id="UP000777438"/>
    </source>
</evidence>
<dbReference type="Pfam" id="PF22725">
    <property type="entry name" value="GFO_IDH_MocA_C3"/>
    <property type="match status" value="1"/>
</dbReference>
<dbReference type="InterPro" id="IPR000683">
    <property type="entry name" value="Gfo/Idh/MocA-like_OxRdtase_N"/>
</dbReference>
<dbReference type="AlphaFoldDB" id="A0A9P8VMP3"/>
<dbReference type="GO" id="GO:0006740">
    <property type="term" value="P:NADPH regeneration"/>
    <property type="evidence" value="ECO:0007669"/>
    <property type="project" value="TreeGrafter"/>
</dbReference>
<name>A0A9P8VMP3_9HYPO</name>
<reference evidence="5 6" key="1">
    <citation type="journal article" date="2021" name="Nat. Commun.">
        <title>Genetic determinants of endophytism in the Arabidopsis root mycobiome.</title>
        <authorList>
            <person name="Mesny F."/>
            <person name="Miyauchi S."/>
            <person name="Thiergart T."/>
            <person name="Pickel B."/>
            <person name="Atanasova L."/>
            <person name="Karlsson M."/>
            <person name="Huettel B."/>
            <person name="Barry K.W."/>
            <person name="Haridas S."/>
            <person name="Chen C."/>
            <person name="Bauer D."/>
            <person name="Andreopoulos W."/>
            <person name="Pangilinan J."/>
            <person name="LaButti K."/>
            <person name="Riley R."/>
            <person name="Lipzen A."/>
            <person name="Clum A."/>
            <person name="Drula E."/>
            <person name="Henrissat B."/>
            <person name="Kohler A."/>
            <person name="Grigoriev I.V."/>
            <person name="Martin F.M."/>
            <person name="Hacquard S."/>
        </authorList>
    </citation>
    <scope>NUCLEOTIDE SEQUENCE [LARGE SCALE GENOMIC DNA]</scope>
    <source>
        <strain evidence="5 6">MPI-CAGE-CH-0241</strain>
    </source>
</reference>
<evidence type="ECO:0000259" key="4">
    <source>
        <dbReference type="Pfam" id="PF22725"/>
    </source>
</evidence>
<dbReference type="Proteomes" id="UP000777438">
    <property type="component" value="Unassembled WGS sequence"/>
</dbReference>
<comment type="similarity">
    <text evidence="1">Belongs to the Gfo/Idh/MocA family.</text>
</comment>
<dbReference type="Pfam" id="PF01408">
    <property type="entry name" value="GFO_IDH_MocA"/>
    <property type="match status" value="1"/>
</dbReference>
<proteinExistence type="inferred from homology"/>
<dbReference type="OrthoDB" id="446809at2759"/>